<dbReference type="SUPFAM" id="SSF52833">
    <property type="entry name" value="Thioredoxin-like"/>
    <property type="match status" value="1"/>
</dbReference>
<dbReference type="OrthoDB" id="420389at2759"/>
<organism evidence="3 4">
    <name type="scientific">Seminavis robusta</name>
    <dbReference type="NCBI Taxonomy" id="568900"/>
    <lineage>
        <taxon>Eukaryota</taxon>
        <taxon>Sar</taxon>
        <taxon>Stramenopiles</taxon>
        <taxon>Ochrophyta</taxon>
        <taxon>Bacillariophyta</taxon>
        <taxon>Bacillariophyceae</taxon>
        <taxon>Bacillariophycidae</taxon>
        <taxon>Naviculales</taxon>
        <taxon>Naviculaceae</taxon>
        <taxon>Seminavis</taxon>
    </lineage>
</organism>
<dbReference type="InterPro" id="IPR004045">
    <property type="entry name" value="Glutathione_S-Trfase_N"/>
</dbReference>
<evidence type="ECO:0000313" key="4">
    <source>
        <dbReference type="Proteomes" id="UP001153069"/>
    </source>
</evidence>
<gene>
    <name evidence="3" type="ORF">SEMRO_253_G099970.1</name>
</gene>
<dbReference type="InterPro" id="IPR004046">
    <property type="entry name" value="GST_C"/>
</dbReference>
<feature type="domain" description="GST N-terminal" evidence="1">
    <location>
        <begin position="7"/>
        <end position="89"/>
    </location>
</feature>
<accession>A0A9N8DUA5</accession>
<dbReference type="InterPro" id="IPR010987">
    <property type="entry name" value="Glutathione-S-Trfase_C-like"/>
</dbReference>
<dbReference type="PROSITE" id="PS50405">
    <property type="entry name" value="GST_CTER"/>
    <property type="match status" value="1"/>
</dbReference>
<dbReference type="InterPro" id="IPR040079">
    <property type="entry name" value="Glutathione_S-Trfase"/>
</dbReference>
<dbReference type="PROSITE" id="PS50404">
    <property type="entry name" value="GST_NTER"/>
    <property type="match status" value="1"/>
</dbReference>
<reference evidence="3" key="1">
    <citation type="submission" date="2020-06" db="EMBL/GenBank/DDBJ databases">
        <authorList>
            <consortium name="Plant Systems Biology data submission"/>
        </authorList>
    </citation>
    <scope>NUCLEOTIDE SEQUENCE</scope>
    <source>
        <strain evidence="3">D6</strain>
    </source>
</reference>
<dbReference type="Gene3D" id="1.20.1050.10">
    <property type="match status" value="1"/>
</dbReference>
<dbReference type="GO" id="GO:0006749">
    <property type="term" value="P:glutathione metabolic process"/>
    <property type="evidence" value="ECO:0007669"/>
    <property type="project" value="TreeGrafter"/>
</dbReference>
<dbReference type="SFLD" id="SFLDS00019">
    <property type="entry name" value="Glutathione_Transferase_(cytos"/>
    <property type="match status" value="1"/>
</dbReference>
<dbReference type="SFLD" id="SFLDG01205">
    <property type="entry name" value="AMPS.1"/>
    <property type="match status" value="1"/>
</dbReference>
<keyword evidence="4" id="KW-1185">Reference proteome</keyword>
<dbReference type="InterPro" id="IPR050213">
    <property type="entry name" value="GST_superfamily"/>
</dbReference>
<comment type="caution">
    <text evidence="3">The sequence shown here is derived from an EMBL/GenBank/DDBJ whole genome shotgun (WGS) entry which is preliminary data.</text>
</comment>
<protein>
    <submittedName>
        <fullName evidence="3">S-transferase A2</fullName>
    </submittedName>
</protein>
<dbReference type="PANTHER" id="PTHR11571">
    <property type="entry name" value="GLUTATHIONE S-TRANSFERASE"/>
    <property type="match status" value="1"/>
</dbReference>
<name>A0A9N8DUA5_9STRA</name>
<feature type="domain" description="GST C-terminal" evidence="2">
    <location>
        <begin position="92"/>
        <end position="226"/>
    </location>
</feature>
<dbReference type="SFLD" id="SFLDG00363">
    <property type="entry name" value="AMPS_(cytGST):_Alpha-__Mu-__Pi"/>
    <property type="match status" value="1"/>
</dbReference>
<dbReference type="Pfam" id="PF02798">
    <property type="entry name" value="GST_N"/>
    <property type="match status" value="1"/>
</dbReference>
<dbReference type="AlphaFoldDB" id="A0A9N8DUA5"/>
<dbReference type="InterPro" id="IPR036282">
    <property type="entry name" value="Glutathione-S-Trfase_C_sf"/>
</dbReference>
<evidence type="ECO:0000259" key="1">
    <source>
        <dbReference type="PROSITE" id="PS50404"/>
    </source>
</evidence>
<dbReference type="EMBL" id="CAICTM010000252">
    <property type="protein sequence ID" value="CAB9506089.1"/>
    <property type="molecule type" value="Genomic_DNA"/>
</dbReference>
<evidence type="ECO:0000313" key="3">
    <source>
        <dbReference type="EMBL" id="CAB9506089.1"/>
    </source>
</evidence>
<dbReference type="GO" id="GO:0004364">
    <property type="term" value="F:glutathione transferase activity"/>
    <property type="evidence" value="ECO:0007669"/>
    <property type="project" value="TreeGrafter"/>
</dbReference>
<dbReference type="Pfam" id="PF14497">
    <property type="entry name" value="GST_C_3"/>
    <property type="match status" value="1"/>
</dbReference>
<evidence type="ECO:0000259" key="2">
    <source>
        <dbReference type="PROSITE" id="PS50405"/>
    </source>
</evidence>
<dbReference type="Proteomes" id="UP001153069">
    <property type="component" value="Unassembled WGS sequence"/>
</dbReference>
<dbReference type="Gene3D" id="3.40.30.10">
    <property type="entry name" value="Glutaredoxin"/>
    <property type="match status" value="1"/>
</dbReference>
<dbReference type="SUPFAM" id="SSF47616">
    <property type="entry name" value="GST C-terminal domain-like"/>
    <property type="match status" value="1"/>
</dbReference>
<sequence length="226" mass="25364">MTSRQQPKLKLYYFNIVGKGEPIRLLCAYAGLELEDYHFASRQEFQDLKANGKLAFGQVPLLEVDDGAHQLVQSTAILRYLAKLGGLYPRDDDILAAKIDAALAQEADAFTGPTVATYTTRFGICLEGDALQQSKELIAKEVIPRHLDALEQLLNSSSTGWIAGTDQPSPADFVWYVRLALWLPETQLPFQKEILSFQGYPKIKAFVDKFASLEAIKRYYADKKKE</sequence>
<dbReference type="CDD" id="cd03039">
    <property type="entry name" value="GST_N_Sigma_like"/>
    <property type="match status" value="1"/>
</dbReference>
<proteinExistence type="predicted"/>
<dbReference type="InterPro" id="IPR036249">
    <property type="entry name" value="Thioredoxin-like_sf"/>
</dbReference>